<name>A0AAW1US10_9CUCU</name>
<evidence type="ECO:0000313" key="2">
    <source>
        <dbReference type="Proteomes" id="UP001431783"/>
    </source>
</evidence>
<feature type="non-terminal residue" evidence="1">
    <location>
        <position position="1"/>
    </location>
</feature>
<evidence type="ECO:0000313" key="1">
    <source>
        <dbReference type="EMBL" id="KAK9886331.1"/>
    </source>
</evidence>
<protein>
    <submittedName>
        <fullName evidence="1">Uncharacterized protein</fullName>
    </submittedName>
</protein>
<dbReference type="Proteomes" id="UP001431783">
    <property type="component" value="Unassembled WGS sequence"/>
</dbReference>
<comment type="caution">
    <text evidence="1">The sequence shown here is derived from an EMBL/GenBank/DDBJ whole genome shotgun (WGS) entry which is preliminary data.</text>
</comment>
<dbReference type="AlphaFoldDB" id="A0AAW1US10"/>
<organism evidence="1 2">
    <name type="scientific">Henosepilachna vigintioctopunctata</name>
    <dbReference type="NCBI Taxonomy" id="420089"/>
    <lineage>
        <taxon>Eukaryota</taxon>
        <taxon>Metazoa</taxon>
        <taxon>Ecdysozoa</taxon>
        <taxon>Arthropoda</taxon>
        <taxon>Hexapoda</taxon>
        <taxon>Insecta</taxon>
        <taxon>Pterygota</taxon>
        <taxon>Neoptera</taxon>
        <taxon>Endopterygota</taxon>
        <taxon>Coleoptera</taxon>
        <taxon>Polyphaga</taxon>
        <taxon>Cucujiformia</taxon>
        <taxon>Coccinelloidea</taxon>
        <taxon>Coccinellidae</taxon>
        <taxon>Epilachninae</taxon>
        <taxon>Epilachnini</taxon>
        <taxon>Henosepilachna</taxon>
    </lineage>
</organism>
<reference evidence="1 2" key="1">
    <citation type="submission" date="2023-03" db="EMBL/GenBank/DDBJ databases">
        <title>Genome insight into feeding habits of ladybird beetles.</title>
        <authorList>
            <person name="Li H.-S."/>
            <person name="Huang Y.-H."/>
            <person name="Pang H."/>
        </authorList>
    </citation>
    <scope>NUCLEOTIDE SEQUENCE [LARGE SCALE GENOMIC DNA]</scope>
    <source>
        <strain evidence="1">SYSU_2023b</strain>
        <tissue evidence="1">Whole body</tissue>
    </source>
</reference>
<dbReference type="EMBL" id="JARQZJ010000099">
    <property type="protein sequence ID" value="KAK9886331.1"/>
    <property type="molecule type" value="Genomic_DNA"/>
</dbReference>
<gene>
    <name evidence="1" type="ORF">WA026_015843</name>
</gene>
<keyword evidence="2" id="KW-1185">Reference proteome</keyword>
<sequence length="184" mass="21259">ITRHQLNALLVVRGYTKDVQDLENPSTIKLVQISEEMGRINGNVSNAKRVWLSDYRMDLAELISKTMEELEITRENEMKHHIHSLLKKTSPSNKYVLQVISLMVKLVLDQNSKMKTTLIEIKEAQLLRDERIEFLESEIVKLKQEMHHLKIKNSSNSQGLDGKNQRDTSVGELAVLLLYPDLLR</sequence>
<proteinExistence type="predicted"/>
<accession>A0AAW1US10</accession>